<gene>
    <name evidence="1" type="ORF">LCGC14_2300080</name>
</gene>
<dbReference type="AlphaFoldDB" id="A0A0F9F152"/>
<organism evidence="1">
    <name type="scientific">marine sediment metagenome</name>
    <dbReference type="NCBI Taxonomy" id="412755"/>
    <lineage>
        <taxon>unclassified sequences</taxon>
        <taxon>metagenomes</taxon>
        <taxon>ecological metagenomes</taxon>
    </lineage>
</organism>
<sequence length="164" mass="19028">MGKSLGYEYVKKVIGERGGEILSSYTSAKVPIKIRCSNGHIFYPRFSTIQKGTWCRECFFDKRRKDIHEVVSEIEKRGGKLLSDNYVNTKTKISVQCKIGHIWLTTFSRIHVGGWCPKCATHNVANLNRKYSEKYVKNYFNDIGWVLLSRYNNVNEYINWIGSC</sequence>
<dbReference type="EMBL" id="LAZR01032409">
    <property type="protein sequence ID" value="KKL50975.1"/>
    <property type="molecule type" value="Genomic_DNA"/>
</dbReference>
<name>A0A0F9F152_9ZZZZ</name>
<evidence type="ECO:0000313" key="1">
    <source>
        <dbReference type="EMBL" id="KKL50975.1"/>
    </source>
</evidence>
<comment type="caution">
    <text evidence="1">The sequence shown here is derived from an EMBL/GenBank/DDBJ whole genome shotgun (WGS) entry which is preliminary data.</text>
</comment>
<feature type="non-terminal residue" evidence="1">
    <location>
        <position position="164"/>
    </location>
</feature>
<accession>A0A0F9F152</accession>
<reference evidence="1" key="1">
    <citation type="journal article" date="2015" name="Nature">
        <title>Complex archaea that bridge the gap between prokaryotes and eukaryotes.</title>
        <authorList>
            <person name="Spang A."/>
            <person name="Saw J.H."/>
            <person name="Jorgensen S.L."/>
            <person name="Zaremba-Niedzwiedzka K."/>
            <person name="Martijn J."/>
            <person name="Lind A.E."/>
            <person name="van Eijk R."/>
            <person name="Schleper C."/>
            <person name="Guy L."/>
            <person name="Ettema T.J."/>
        </authorList>
    </citation>
    <scope>NUCLEOTIDE SEQUENCE</scope>
</reference>
<protein>
    <submittedName>
        <fullName evidence="1">Uncharacterized protein</fullName>
    </submittedName>
</protein>
<proteinExistence type="predicted"/>